<dbReference type="AlphaFoldDB" id="A0AAV8VF34"/>
<gene>
    <name evidence="1" type="ORF">NQ315_014402</name>
</gene>
<name>A0AAV8VF34_9CUCU</name>
<reference evidence="1 2" key="1">
    <citation type="journal article" date="2023" name="Insect Mol. Biol.">
        <title>Genome sequencing provides insights into the evolution of gene families encoding plant cell wall-degrading enzymes in longhorned beetles.</title>
        <authorList>
            <person name="Shin N.R."/>
            <person name="Okamura Y."/>
            <person name="Kirsch R."/>
            <person name="Pauchet Y."/>
        </authorList>
    </citation>
    <scope>NUCLEOTIDE SEQUENCE [LARGE SCALE GENOMIC DNA]</scope>
    <source>
        <strain evidence="1">EAD_L_NR</strain>
    </source>
</reference>
<keyword evidence="2" id="KW-1185">Reference proteome</keyword>
<evidence type="ECO:0000313" key="2">
    <source>
        <dbReference type="Proteomes" id="UP001159042"/>
    </source>
</evidence>
<comment type="caution">
    <text evidence="1">The sequence shown here is derived from an EMBL/GenBank/DDBJ whole genome shotgun (WGS) entry which is preliminary data.</text>
</comment>
<accession>A0AAV8VF34</accession>
<protein>
    <submittedName>
        <fullName evidence="1">Uncharacterized protein</fullName>
    </submittedName>
</protein>
<evidence type="ECO:0000313" key="1">
    <source>
        <dbReference type="EMBL" id="KAJ8912819.1"/>
    </source>
</evidence>
<organism evidence="1 2">
    <name type="scientific">Exocentrus adspersus</name>
    <dbReference type="NCBI Taxonomy" id="1586481"/>
    <lineage>
        <taxon>Eukaryota</taxon>
        <taxon>Metazoa</taxon>
        <taxon>Ecdysozoa</taxon>
        <taxon>Arthropoda</taxon>
        <taxon>Hexapoda</taxon>
        <taxon>Insecta</taxon>
        <taxon>Pterygota</taxon>
        <taxon>Neoptera</taxon>
        <taxon>Endopterygota</taxon>
        <taxon>Coleoptera</taxon>
        <taxon>Polyphaga</taxon>
        <taxon>Cucujiformia</taxon>
        <taxon>Chrysomeloidea</taxon>
        <taxon>Cerambycidae</taxon>
        <taxon>Lamiinae</taxon>
        <taxon>Acanthocinini</taxon>
        <taxon>Exocentrus</taxon>
    </lineage>
</organism>
<dbReference type="Proteomes" id="UP001159042">
    <property type="component" value="Unassembled WGS sequence"/>
</dbReference>
<dbReference type="EMBL" id="JANEYG010000111">
    <property type="protein sequence ID" value="KAJ8912819.1"/>
    <property type="molecule type" value="Genomic_DNA"/>
</dbReference>
<proteinExistence type="predicted"/>
<sequence length="85" mass="9501">MEKFVIAKDFVKTVSRFNLVGRTLELKIKSISEGQEPVSWVRDAINQRSLSYLYGELICAEGLSSADQVAFSFCSKDDKKGNGLH</sequence>